<dbReference type="OrthoDB" id="3438983at2759"/>
<dbReference type="AlphaFoldDB" id="A0A177AFP9"/>
<dbReference type="RefSeq" id="XP_024326230.1">
    <property type="nucleotide sequence ID" value="XM_024466406.1"/>
</dbReference>
<protein>
    <recommendedName>
        <fullName evidence="1">DUF6590 domain-containing protein</fullName>
    </recommendedName>
</protein>
<dbReference type="InterPro" id="IPR046497">
    <property type="entry name" value="DUF6590"/>
</dbReference>
<dbReference type="GeneID" id="36285829"/>
<feature type="domain" description="DUF6590" evidence="1">
    <location>
        <begin position="169"/>
        <end position="236"/>
    </location>
</feature>
<accession>A0A177AFP9</accession>
<gene>
    <name evidence="2" type="ORF">VC83_02750</name>
</gene>
<proteinExistence type="predicted"/>
<evidence type="ECO:0000259" key="1">
    <source>
        <dbReference type="Pfam" id="PF20233"/>
    </source>
</evidence>
<reference evidence="2" key="1">
    <citation type="submission" date="2016-03" db="EMBL/GenBank/DDBJ databases">
        <title>Updated assembly of Pseudogymnoascus destructans, the fungus causing white-nose syndrome of bats.</title>
        <authorList>
            <person name="Palmer J.M."/>
            <person name="Drees K.P."/>
            <person name="Foster J.T."/>
            <person name="Lindner D.L."/>
        </authorList>
    </citation>
    <scope>NUCLEOTIDE SEQUENCE [LARGE SCALE GENOMIC DNA]</scope>
    <source>
        <strain evidence="2">20631-21</strain>
    </source>
</reference>
<dbReference type="Proteomes" id="UP000077154">
    <property type="component" value="Unassembled WGS sequence"/>
</dbReference>
<dbReference type="Pfam" id="PF20233">
    <property type="entry name" value="DUF6590"/>
    <property type="match status" value="1"/>
</dbReference>
<name>A0A177AFP9_9PEZI</name>
<dbReference type="EMBL" id="KV441390">
    <property type="protein sequence ID" value="OAF60949.2"/>
    <property type="molecule type" value="Genomic_DNA"/>
</dbReference>
<organism evidence="2">
    <name type="scientific">Pseudogymnoascus destructans</name>
    <dbReference type="NCBI Taxonomy" id="655981"/>
    <lineage>
        <taxon>Eukaryota</taxon>
        <taxon>Fungi</taxon>
        <taxon>Dikarya</taxon>
        <taxon>Ascomycota</taxon>
        <taxon>Pezizomycotina</taxon>
        <taxon>Leotiomycetes</taxon>
        <taxon>Thelebolales</taxon>
        <taxon>Thelebolaceae</taxon>
        <taxon>Pseudogymnoascus</taxon>
    </lineage>
</organism>
<evidence type="ECO:0000313" key="2">
    <source>
        <dbReference type="EMBL" id="OAF60949.2"/>
    </source>
</evidence>
<sequence>MANPFGKGKMSLTERERMDNYEAEEARHKARMAGRHALAAKMRWEAVEKQWLATKAYTNQAARYENLTGPNVTTGSNVTTGTTSLTGILATQDGDGNGINGPQPPDRPLSVFSPDPDAVFDTYPAIRRGHWTHGGFPMDPSFGNRGDKYESNEHSGLYRSADRWTNHALYQPGTIISMMWHQDYAFDRTWRECDKPFLTLNRQSGVIYSKRRKFIVVARFQEHYVALPVWTSYANKLAGVCYEKQRVEFMQILHTGDSVEGADKFRLTPYDYLYQLEKRRQPATEGRQTVEGSWHRHMEDDWLDMKPDGEALLWLTYRLLSTTEQSVI</sequence>